<dbReference type="AlphaFoldDB" id="A0A3P8WH77"/>
<dbReference type="OMA" id="ISQCVLQ"/>
<keyword evidence="2" id="KW-1133">Transmembrane helix</keyword>
<feature type="region of interest" description="Disordered" evidence="1">
    <location>
        <begin position="20"/>
        <end position="50"/>
    </location>
</feature>
<reference evidence="3" key="2">
    <citation type="submission" date="2025-08" db="UniProtKB">
        <authorList>
            <consortium name="Ensembl"/>
        </authorList>
    </citation>
    <scope>IDENTIFICATION</scope>
</reference>
<protein>
    <recommendedName>
        <fullName evidence="5">Potassium voltage-gated channel subfamily E regulatory subunit 3</fullName>
    </recommendedName>
</protein>
<reference evidence="3" key="3">
    <citation type="submission" date="2025-09" db="UniProtKB">
        <authorList>
            <consortium name="Ensembl"/>
        </authorList>
    </citation>
    <scope>IDENTIFICATION</scope>
</reference>
<accession>A0A3P8WH77</accession>
<keyword evidence="4" id="KW-1185">Reference proteome</keyword>
<organism evidence="3 4">
    <name type="scientific">Cynoglossus semilaevis</name>
    <name type="common">Tongue sole</name>
    <dbReference type="NCBI Taxonomy" id="244447"/>
    <lineage>
        <taxon>Eukaryota</taxon>
        <taxon>Metazoa</taxon>
        <taxon>Chordata</taxon>
        <taxon>Craniata</taxon>
        <taxon>Vertebrata</taxon>
        <taxon>Euteleostomi</taxon>
        <taxon>Actinopterygii</taxon>
        <taxon>Neopterygii</taxon>
        <taxon>Teleostei</taxon>
        <taxon>Neoteleostei</taxon>
        <taxon>Acanthomorphata</taxon>
        <taxon>Carangaria</taxon>
        <taxon>Pleuronectiformes</taxon>
        <taxon>Pleuronectoidei</taxon>
        <taxon>Cynoglossidae</taxon>
        <taxon>Cynoglossinae</taxon>
        <taxon>Cynoglossus</taxon>
    </lineage>
</organism>
<evidence type="ECO:0000313" key="3">
    <source>
        <dbReference type="Ensembl" id="ENSCSEP00000024881.1"/>
    </source>
</evidence>
<dbReference type="Proteomes" id="UP000265120">
    <property type="component" value="Chromosome 20"/>
</dbReference>
<sequence length="118" mass="13623">MNRTLLLSLLSRCQQILENHTEDIGGRPTNTTDSNSTVSPDLSRSGVSTSSRETYDNAYFYIMVVMFFYTFLAMSLFKCFVSSDEDKKDPYEEFINTDQSSRQKFNAEKFDFEDESSL</sequence>
<feature type="transmembrane region" description="Helical" evidence="2">
    <location>
        <begin position="58"/>
        <end position="81"/>
    </location>
</feature>
<evidence type="ECO:0000256" key="2">
    <source>
        <dbReference type="SAM" id="Phobius"/>
    </source>
</evidence>
<reference evidence="3 4" key="1">
    <citation type="journal article" date="2014" name="Nat. Genet.">
        <title>Whole-genome sequence of a flatfish provides insights into ZW sex chromosome evolution and adaptation to a benthic lifestyle.</title>
        <authorList>
            <person name="Chen S."/>
            <person name="Zhang G."/>
            <person name="Shao C."/>
            <person name="Huang Q."/>
            <person name="Liu G."/>
            <person name="Zhang P."/>
            <person name="Song W."/>
            <person name="An N."/>
            <person name="Chalopin D."/>
            <person name="Volff J.N."/>
            <person name="Hong Y."/>
            <person name="Li Q."/>
            <person name="Sha Z."/>
            <person name="Zhou H."/>
            <person name="Xie M."/>
            <person name="Yu Q."/>
            <person name="Liu Y."/>
            <person name="Xiang H."/>
            <person name="Wang N."/>
            <person name="Wu K."/>
            <person name="Yang C."/>
            <person name="Zhou Q."/>
            <person name="Liao X."/>
            <person name="Yang L."/>
            <person name="Hu Q."/>
            <person name="Zhang J."/>
            <person name="Meng L."/>
            <person name="Jin L."/>
            <person name="Tian Y."/>
            <person name="Lian J."/>
            <person name="Yang J."/>
            <person name="Miao G."/>
            <person name="Liu S."/>
            <person name="Liang Z."/>
            <person name="Yan F."/>
            <person name="Li Y."/>
            <person name="Sun B."/>
            <person name="Zhang H."/>
            <person name="Zhang J."/>
            <person name="Zhu Y."/>
            <person name="Du M."/>
            <person name="Zhao Y."/>
            <person name="Schartl M."/>
            <person name="Tang Q."/>
            <person name="Wang J."/>
        </authorList>
    </citation>
    <scope>NUCLEOTIDE SEQUENCE</scope>
</reference>
<feature type="compositionally biased region" description="Polar residues" evidence="1">
    <location>
        <begin position="28"/>
        <end position="50"/>
    </location>
</feature>
<dbReference type="InParanoid" id="A0A3P8WH77"/>
<dbReference type="Ensembl" id="ENSCSET00000025213.1">
    <property type="protein sequence ID" value="ENSCSEP00000024881.1"/>
    <property type="gene ID" value="ENSCSEG00000015893.1"/>
</dbReference>
<proteinExistence type="predicted"/>
<dbReference type="GeneTree" id="ENSGT00940000176855"/>
<evidence type="ECO:0000313" key="4">
    <source>
        <dbReference type="Proteomes" id="UP000265120"/>
    </source>
</evidence>
<evidence type="ECO:0008006" key="5">
    <source>
        <dbReference type="Google" id="ProtNLM"/>
    </source>
</evidence>
<keyword evidence="2" id="KW-0812">Transmembrane</keyword>
<keyword evidence="2" id="KW-0472">Membrane</keyword>
<evidence type="ECO:0000256" key="1">
    <source>
        <dbReference type="SAM" id="MobiDB-lite"/>
    </source>
</evidence>
<name>A0A3P8WH77_CYNSE</name>